<protein>
    <recommendedName>
        <fullName evidence="6">PhoH-like protein</fullName>
    </recommendedName>
</protein>
<evidence type="ECO:0000256" key="2">
    <source>
        <dbReference type="ARBA" id="ARBA00010393"/>
    </source>
</evidence>
<dbReference type="Gene3D" id="3.40.50.300">
    <property type="entry name" value="P-loop containing nucleotide triphosphate hydrolases"/>
    <property type="match status" value="1"/>
</dbReference>
<feature type="non-terminal residue" evidence="8">
    <location>
        <position position="209"/>
    </location>
</feature>
<evidence type="ECO:0000313" key="8">
    <source>
        <dbReference type="EMBL" id="SVD49782.1"/>
    </source>
</evidence>
<evidence type="ECO:0000256" key="5">
    <source>
        <dbReference type="ARBA" id="ARBA00022840"/>
    </source>
</evidence>
<feature type="non-terminal residue" evidence="8">
    <location>
        <position position="1"/>
    </location>
</feature>
<evidence type="ECO:0000256" key="1">
    <source>
        <dbReference type="ARBA" id="ARBA00004496"/>
    </source>
</evidence>
<gene>
    <name evidence="8" type="ORF">METZ01_LOCUS402636</name>
</gene>
<dbReference type="Pfam" id="PF02562">
    <property type="entry name" value="PhoH"/>
    <property type="match status" value="1"/>
</dbReference>
<evidence type="ECO:0000256" key="3">
    <source>
        <dbReference type="ARBA" id="ARBA00022490"/>
    </source>
</evidence>
<sequence length="209" mass="23350">VSLVTRENWVQIDGTERAASKTKLLFEMLAHGRTQGMQIRNSDFQYVLKAIAEDRSDEVQDLFKDPLILKLRKHSIVPKTLNQKLYLSGIPQHSITFGIGPAGTGKTYLAMAAALHALLEGEVRKIILTRPAVEAGEALGYLPGDLQEKILPYLRPLYDAMEDMLGKTDVQKLIDRGEIEIAPLAYMRGRTLSRSFVVLDEAQNTTTEQ</sequence>
<keyword evidence="3" id="KW-0963">Cytoplasm</keyword>
<dbReference type="InterPro" id="IPR003714">
    <property type="entry name" value="PhoH"/>
</dbReference>
<dbReference type="SUPFAM" id="SSF52540">
    <property type="entry name" value="P-loop containing nucleoside triphosphate hydrolases"/>
    <property type="match status" value="1"/>
</dbReference>
<reference evidence="8" key="1">
    <citation type="submission" date="2018-05" db="EMBL/GenBank/DDBJ databases">
        <authorList>
            <person name="Lanie J.A."/>
            <person name="Ng W.-L."/>
            <person name="Kazmierczak K.M."/>
            <person name="Andrzejewski T.M."/>
            <person name="Davidsen T.M."/>
            <person name="Wayne K.J."/>
            <person name="Tettelin H."/>
            <person name="Glass J.I."/>
            <person name="Rusch D."/>
            <person name="Podicherti R."/>
            <person name="Tsui H.-C.T."/>
            <person name="Winkler M.E."/>
        </authorList>
    </citation>
    <scope>NUCLEOTIDE SEQUENCE</scope>
</reference>
<organism evidence="8">
    <name type="scientific">marine metagenome</name>
    <dbReference type="NCBI Taxonomy" id="408172"/>
    <lineage>
        <taxon>unclassified sequences</taxon>
        <taxon>metagenomes</taxon>
        <taxon>ecological metagenomes</taxon>
    </lineage>
</organism>
<name>A0A382VTF3_9ZZZZ</name>
<keyword evidence="4" id="KW-0547">Nucleotide-binding</keyword>
<accession>A0A382VTF3</accession>
<evidence type="ECO:0000256" key="4">
    <source>
        <dbReference type="ARBA" id="ARBA00022741"/>
    </source>
</evidence>
<dbReference type="AlphaFoldDB" id="A0A382VTF3"/>
<dbReference type="InterPro" id="IPR051451">
    <property type="entry name" value="PhoH2-like"/>
</dbReference>
<dbReference type="InterPro" id="IPR027417">
    <property type="entry name" value="P-loop_NTPase"/>
</dbReference>
<evidence type="ECO:0000256" key="6">
    <source>
        <dbReference type="ARBA" id="ARBA00039970"/>
    </source>
</evidence>
<dbReference type="GO" id="GO:0005524">
    <property type="term" value="F:ATP binding"/>
    <property type="evidence" value="ECO:0007669"/>
    <property type="project" value="UniProtKB-KW"/>
</dbReference>
<evidence type="ECO:0000259" key="7">
    <source>
        <dbReference type="Pfam" id="PF02562"/>
    </source>
</evidence>
<dbReference type="GO" id="GO:0005829">
    <property type="term" value="C:cytosol"/>
    <property type="evidence" value="ECO:0007669"/>
    <property type="project" value="TreeGrafter"/>
</dbReference>
<feature type="domain" description="PhoH-like protein" evidence="7">
    <location>
        <begin position="76"/>
        <end position="209"/>
    </location>
</feature>
<dbReference type="EMBL" id="UINC01154473">
    <property type="protein sequence ID" value="SVD49782.1"/>
    <property type="molecule type" value="Genomic_DNA"/>
</dbReference>
<comment type="similarity">
    <text evidence="2">Belongs to the PhoH family.</text>
</comment>
<comment type="subcellular location">
    <subcellularLocation>
        <location evidence="1">Cytoplasm</location>
    </subcellularLocation>
</comment>
<keyword evidence="5" id="KW-0067">ATP-binding</keyword>
<dbReference type="PANTHER" id="PTHR30473:SF1">
    <property type="entry name" value="PHOH-LIKE PROTEIN"/>
    <property type="match status" value="1"/>
</dbReference>
<proteinExistence type="inferred from homology"/>
<dbReference type="PANTHER" id="PTHR30473">
    <property type="entry name" value="PROTEIN PHOH"/>
    <property type="match status" value="1"/>
</dbReference>